<dbReference type="EMBL" id="JACAZH010000004">
    <property type="protein sequence ID" value="KAF7370557.1"/>
    <property type="molecule type" value="Genomic_DNA"/>
</dbReference>
<evidence type="ECO:0000313" key="2">
    <source>
        <dbReference type="Proteomes" id="UP000623467"/>
    </source>
</evidence>
<dbReference type="AlphaFoldDB" id="A0A8H7DEY8"/>
<dbReference type="Proteomes" id="UP000623467">
    <property type="component" value="Unassembled WGS sequence"/>
</dbReference>
<proteinExistence type="predicted"/>
<evidence type="ECO:0000313" key="1">
    <source>
        <dbReference type="EMBL" id="KAF7370557.1"/>
    </source>
</evidence>
<reference evidence="1" key="1">
    <citation type="submission" date="2020-05" db="EMBL/GenBank/DDBJ databases">
        <title>Mycena genomes resolve the evolution of fungal bioluminescence.</title>
        <authorList>
            <person name="Tsai I.J."/>
        </authorList>
    </citation>
    <scope>NUCLEOTIDE SEQUENCE</scope>
    <source>
        <strain evidence="1">160909Yilan</strain>
    </source>
</reference>
<protein>
    <submittedName>
        <fullName evidence="1">F-box domain-containing protein</fullName>
    </submittedName>
</protein>
<dbReference type="InterPro" id="IPR036047">
    <property type="entry name" value="F-box-like_dom_sf"/>
</dbReference>
<dbReference type="SUPFAM" id="SSF81383">
    <property type="entry name" value="F-box domain"/>
    <property type="match status" value="1"/>
</dbReference>
<sequence length="571" mass="65008">MSHNRSASSSSLSKRIVPLSIRHALDIRRFESSQHRRKRLEAARLNDLAPISCLPPELLCHIFLFCASSQESRGLGWLPLTHVTHHWREVALACPELWANIIFHRKLAPLMLSRSKDYPLVIGVDLDKKTSLKAMYIREHLARVGALDVRGSQNSLDTFFVDHVKKLSAPRLRSLAVANTTVGDPLWLDAKLFYGTDERVNILPRQLRLERAALPWNSPWYNNLTDLYLADLHKAHGPTITMLLSVIVTSPLLQHLTLINTQTSVDDLDMYRLFPFALPDLRTIRITEPISLCAHILTNLTFPSIVTIDISCLPAKKSHRAFVNPVLCHRDFWKSTSVLRIDAPPTERLSISTSSSSTDKTLHVEIHHGKKQVPLEPTLESLFFCRSTVLSGITTLDINTDFEETDSWRRLYKCRNLTTLTLRAIDPQQIFSLLFERAMRRIGFSIRSAEVAFDVFGSNGAYNQPFPKLECIHLIGVDCGEPKALPGAINVLRSLLWARRAGRCPIPRVRFETCKNVFQQDVDHLRFLTTSFTWDGVGKNEKEKEDNGLDVRHFSLNVLEQLRSYFPSNFD</sequence>
<comment type="caution">
    <text evidence="1">The sequence shown here is derived from an EMBL/GenBank/DDBJ whole genome shotgun (WGS) entry which is preliminary data.</text>
</comment>
<organism evidence="1 2">
    <name type="scientific">Mycena sanguinolenta</name>
    <dbReference type="NCBI Taxonomy" id="230812"/>
    <lineage>
        <taxon>Eukaryota</taxon>
        <taxon>Fungi</taxon>
        <taxon>Dikarya</taxon>
        <taxon>Basidiomycota</taxon>
        <taxon>Agaricomycotina</taxon>
        <taxon>Agaricomycetes</taxon>
        <taxon>Agaricomycetidae</taxon>
        <taxon>Agaricales</taxon>
        <taxon>Marasmiineae</taxon>
        <taxon>Mycenaceae</taxon>
        <taxon>Mycena</taxon>
    </lineage>
</organism>
<keyword evidence="2" id="KW-1185">Reference proteome</keyword>
<name>A0A8H7DEY8_9AGAR</name>
<accession>A0A8H7DEY8</accession>
<dbReference type="OrthoDB" id="3156934at2759"/>
<gene>
    <name evidence="1" type="ORF">MSAN_00688100</name>
</gene>